<keyword evidence="4" id="KW-1185">Reference proteome</keyword>
<dbReference type="Pfam" id="PF08549">
    <property type="entry name" value="SWI-SNF_Ssr4_N"/>
    <property type="match status" value="1"/>
</dbReference>
<name>A0A9P5PQR2_9AGAR</name>
<dbReference type="AlphaFoldDB" id="A0A9P5PQR2"/>
<feature type="region of interest" description="Disordered" evidence="1">
    <location>
        <begin position="245"/>
        <end position="291"/>
    </location>
</feature>
<protein>
    <recommendedName>
        <fullName evidence="2">SWI/SNF and RSC complexes subunit Ssr4 N-terminal domain-containing protein</fullName>
    </recommendedName>
</protein>
<feature type="compositionally biased region" description="Acidic residues" evidence="1">
    <location>
        <begin position="282"/>
        <end position="291"/>
    </location>
</feature>
<comment type="caution">
    <text evidence="3">The sequence shown here is derived from an EMBL/GenBank/DDBJ whole genome shotgun (WGS) entry which is preliminary data.</text>
</comment>
<sequence length="486" mass="51896">MPSSTLAEIQQLQSEGLVLRYPEVLLHQQITLEGAVNLLMKAAQQALTVPFVWTWLDRPQDGQTFIVFLPNPHAPFTNDGIRWTEPETRFTIGQNTPKELEVGEVKFGFVPSSTAGPSETLMIRVRRRYRLIHSGLSQLWVVHYSFAREGARPPVPPALAGQPVRMYPLRQVNEAAMFVTGEKIGQKVFPQGMQQQQGMPPQGMSPQGMQQQQQQPGMPFNQHQAQAMLAHQNSNMDMLEARRREAAARAGLPPPPAHLGPAAGQGTRGPPPGMGGPRPRGEDDDSGDEVDSISTRTLATMRYKRNHDIMNEVLANAAFNKRSTPTKSSPYSVFDQKEVDEKVAKITSEIETLKTRAEERRAERQRKQEQEKEELAAFSTSSGSIPIPEVEVDVGSIGAIGGVPGMDLGVGMGLGAGMDVGGMGMGMGDMGGMGVGVGDMSGMGMGVMGGMGGMGAMGGMGGAGMGFGAGAGGGDVGMGGMPQSVW</sequence>
<feature type="domain" description="SWI/SNF and RSC complexes subunit Ssr4 N-terminal" evidence="2">
    <location>
        <begin position="20"/>
        <end position="154"/>
    </location>
</feature>
<dbReference type="Proteomes" id="UP000772434">
    <property type="component" value="Unassembled WGS sequence"/>
</dbReference>
<accession>A0A9P5PQR2</accession>
<feature type="region of interest" description="Disordered" evidence="1">
    <location>
        <begin position="356"/>
        <end position="381"/>
    </location>
</feature>
<feature type="region of interest" description="Disordered" evidence="1">
    <location>
        <begin position="193"/>
        <end position="224"/>
    </location>
</feature>
<evidence type="ECO:0000256" key="1">
    <source>
        <dbReference type="SAM" id="MobiDB-lite"/>
    </source>
</evidence>
<feature type="compositionally biased region" description="Low complexity" evidence="1">
    <location>
        <begin position="193"/>
        <end position="219"/>
    </location>
</feature>
<gene>
    <name evidence="3" type="ORF">BDP27DRAFT_1295935</name>
</gene>
<dbReference type="OrthoDB" id="5321006at2759"/>
<dbReference type="EMBL" id="JADNRY010000069">
    <property type="protein sequence ID" value="KAF9067738.1"/>
    <property type="molecule type" value="Genomic_DNA"/>
</dbReference>
<evidence type="ECO:0000313" key="4">
    <source>
        <dbReference type="Proteomes" id="UP000772434"/>
    </source>
</evidence>
<evidence type="ECO:0000313" key="3">
    <source>
        <dbReference type="EMBL" id="KAF9067738.1"/>
    </source>
</evidence>
<dbReference type="InterPro" id="IPR013859">
    <property type="entry name" value="Ssr4_N"/>
</dbReference>
<proteinExistence type="predicted"/>
<evidence type="ECO:0000259" key="2">
    <source>
        <dbReference type="Pfam" id="PF08549"/>
    </source>
</evidence>
<organism evidence="3 4">
    <name type="scientific">Rhodocollybia butyracea</name>
    <dbReference type="NCBI Taxonomy" id="206335"/>
    <lineage>
        <taxon>Eukaryota</taxon>
        <taxon>Fungi</taxon>
        <taxon>Dikarya</taxon>
        <taxon>Basidiomycota</taxon>
        <taxon>Agaricomycotina</taxon>
        <taxon>Agaricomycetes</taxon>
        <taxon>Agaricomycetidae</taxon>
        <taxon>Agaricales</taxon>
        <taxon>Marasmiineae</taxon>
        <taxon>Omphalotaceae</taxon>
        <taxon>Rhodocollybia</taxon>
    </lineage>
</organism>
<feature type="compositionally biased region" description="Basic and acidic residues" evidence="1">
    <location>
        <begin position="356"/>
        <end position="375"/>
    </location>
</feature>
<reference evidence="3" key="1">
    <citation type="submission" date="2020-11" db="EMBL/GenBank/DDBJ databases">
        <authorList>
            <consortium name="DOE Joint Genome Institute"/>
            <person name="Ahrendt S."/>
            <person name="Riley R."/>
            <person name="Andreopoulos W."/>
            <person name="Labutti K."/>
            <person name="Pangilinan J."/>
            <person name="Ruiz-Duenas F.J."/>
            <person name="Barrasa J.M."/>
            <person name="Sanchez-Garcia M."/>
            <person name="Camarero S."/>
            <person name="Miyauchi S."/>
            <person name="Serrano A."/>
            <person name="Linde D."/>
            <person name="Babiker R."/>
            <person name="Drula E."/>
            <person name="Ayuso-Fernandez I."/>
            <person name="Pacheco R."/>
            <person name="Padilla G."/>
            <person name="Ferreira P."/>
            <person name="Barriuso J."/>
            <person name="Kellner H."/>
            <person name="Castanera R."/>
            <person name="Alfaro M."/>
            <person name="Ramirez L."/>
            <person name="Pisabarro A.G."/>
            <person name="Kuo A."/>
            <person name="Tritt A."/>
            <person name="Lipzen A."/>
            <person name="He G."/>
            <person name="Yan M."/>
            <person name="Ng V."/>
            <person name="Cullen D."/>
            <person name="Martin F."/>
            <person name="Rosso M.-N."/>
            <person name="Henrissat B."/>
            <person name="Hibbett D."/>
            <person name="Martinez A.T."/>
            <person name="Grigoriev I.V."/>
        </authorList>
    </citation>
    <scope>NUCLEOTIDE SEQUENCE</scope>
    <source>
        <strain evidence="3">AH 40177</strain>
    </source>
</reference>
<dbReference type="GO" id="GO:0006338">
    <property type="term" value="P:chromatin remodeling"/>
    <property type="evidence" value="ECO:0007669"/>
    <property type="project" value="InterPro"/>
</dbReference>